<dbReference type="STRING" id="1817772.A2527_08720"/>
<dbReference type="InterPro" id="IPR007371">
    <property type="entry name" value="TPK_catalytic"/>
</dbReference>
<sequence length="203" mass="22014">MSFALVLLNGEAPSLALVQRFWDNADFRIAADGGANPILALGLKPDLILGDLDSLEKAPAGVEIKKIESQNNTDGEKALEEVSRRGFKKAVLLGALGGRADMYLYNLSLPLKFPHLALTFYTEQERIFLAPKTCLIEGPVGARVSLLPLGEGVEGVTSQGLEWPLIDHTLSVHAFMSISNQIKAPNAQVRHKSGNLLIFVEEI</sequence>
<dbReference type="EMBL" id="MFNE01000026">
    <property type="protein sequence ID" value="OGG95244.1"/>
    <property type="molecule type" value="Genomic_DNA"/>
</dbReference>
<feature type="domain" description="Thiamin pyrophosphokinase thiamin-binding" evidence="6">
    <location>
        <begin position="138"/>
        <end position="197"/>
    </location>
</feature>
<name>A0A1F6GAW1_9PROT</name>
<dbReference type="GO" id="GO:0030975">
    <property type="term" value="F:thiamine binding"/>
    <property type="evidence" value="ECO:0007669"/>
    <property type="project" value="InterPro"/>
</dbReference>
<dbReference type="AlphaFoldDB" id="A0A1F6GAW1"/>
<dbReference type="CDD" id="cd07995">
    <property type="entry name" value="TPK"/>
    <property type="match status" value="1"/>
</dbReference>
<dbReference type="InterPro" id="IPR006282">
    <property type="entry name" value="Thi_PPkinase"/>
</dbReference>
<dbReference type="SMART" id="SM00983">
    <property type="entry name" value="TPK_B1_binding"/>
    <property type="match status" value="1"/>
</dbReference>
<comment type="caution">
    <text evidence="7">The sequence shown here is derived from an EMBL/GenBank/DDBJ whole genome shotgun (WGS) entry which is preliminary data.</text>
</comment>
<dbReference type="GO" id="GO:0006772">
    <property type="term" value="P:thiamine metabolic process"/>
    <property type="evidence" value="ECO:0007669"/>
    <property type="project" value="UniProtKB-UniRule"/>
</dbReference>
<evidence type="ECO:0000256" key="3">
    <source>
        <dbReference type="ARBA" id="ARBA00022777"/>
    </source>
</evidence>
<evidence type="ECO:0000259" key="6">
    <source>
        <dbReference type="SMART" id="SM00983"/>
    </source>
</evidence>
<dbReference type="InterPro" id="IPR007373">
    <property type="entry name" value="Thiamin_PyroPKinase_B1-bd"/>
</dbReference>
<dbReference type="InterPro" id="IPR053149">
    <property type="entry name" value="TPK"/>
</dbReference>
<protein>
    <recommendedName>
        <fullName evidence="5">Thiamine diphosphokinase</fullName>
        <ecNumber evidence="5">2.7.6.2</ecNumber>
    </recommendedName>
</protein>
<keyword evidence="2" id="KW-0547">Nucleotide-binding</keyword>
<dbReference type="InterPro" id="IPR036759">
    <property type="entry name" value="TPK_catalytic_sf"/>
</dbReference>
<dbReference type="NCBIfam" id="TIGR01378">
    <property type="entry name" value="thi_PPkinase"/>
    <property type="match status" value="1"/>
</dbReference>
<dbReference type="SUPFAM" id="SSF63999">
    <property type="entry name" value="Thiamin pyrophosphokinase, catalytic domain"/>
    <property type="match status" value="1"/>
</dbReference>
<evidence type="ECO:0000256" key="2">
    <source>
        <dbReference type="ARBA" id="ARBA00022741"/>
    </source>
</evidence>
<evidence type="ECO:0000256" key="1">
    <source>
        <dbReference type="ARBA" id="ARBA00022679"/>
    </source>
</evidence>
<reference evidence="7 8" key="1">
    <citation type="journal article" date="2016" name="Nat. Commun.">
        <title>Thousands of microbial genomes shed light on interconnected biogeochemical processes in an aquifer system.</title>
        <authorList>
            <person name="Anantharaman K."/>
            <person name="Brown C.T."/>
            <person name="Hug L.A."/>
            <person name="Sharon I."/>
            <person name="Castelle C.J."/>
            <person name="Probst A.J."/>
            <person name="Thomas B.C."/>
            <person name="Singh A."/>
            <person name="Wilkins M.J."/>
            <person name="Karaoz U."/>
            <person name="Brodie E.L."/>
            <person name="Williams K.H."/>
            <person name="Hubbard S.S."/>
            <person name="Banfield J.F."/>
        </authorList>
    </citation>
    <scope>NUCLEOTIDE SEQUENCE [LARGE SCALE GENOMIC DNA]</scope>
</reference>
<dbReference type="GO" id="GO:0004788">
    <property type="term" value="F:thiamine diphosphokinase activity"/>
    <property type="evidence" value="ECO:0007669"/>
    <property type="project" value="UniProtKB-UniRule"/>
</dbReference>
<evidence type="ECO:0000256" key="4">
    <source>
        <dbReference type="ARBA" id="ARBA00022840"/>
    </source>
</evidence>
<gene>
    <name evidence="7" type="ORF">A2527_08720</name>
</gene>
<dbReference type="GO" id="GO:0005524">
    <property type="term" value="F:ATP binding"/>
    <property type="evidence" value="ECO:0007669"/>
    <property type="project" value="UniProtKB-KW"/>
</dbReference>
<evidence type="ECO:0000313" key="7">
    <source>
        <dbReference type="EMBL" id="OGG95244.1"/>
    </source>
</evidence>
<dbReference type="InterPro" id="IPR036371">
    <property type="entry name" value="TPK_B1-bd_sf"/>
</dbReference>
<accession>A0A1F6GAW1</accession>
<dbReference type="Pfam" id="PF04263">
    <property type="entry name" value="TPK_catalytic"/>
    <property type="match status" value="1"/>
</dbReference>
<evidence type="ECO:0000313" key="8">
    <source>
        <dbReference type="Proteomes" id="UP000178449"/>
    </source>
</evidence>
<dbReference type="EC" id="2.7.6.2" evidence="5"/>
<dbReference type="Proteomes" id="UP000178449">
    <property type="component" value="Unassembled WGS sequence"/>
</dbReference>
<dbReference type="PANTHER" id="PTHR41299">
    <property type="entry name" value="THIAMINE PYROPHOSPHOKINASE"/>
    <property type="match status" value="1"/>
</dbReference>
<dbReference type="PANTHER" id="PTHR41299:SF1">
    <property type="entry name" value="THIAMINE PYROPHOSPHOKINASE"/>
    <property type="match status" value="1"/>
</dbReference>
<dbReference type="Gene3D" id="3.40.50.10240">
    <property type="entry name" value="Thiamin pyrophosphokinase, catalytic domain"/>
    <property type="match status" value="1"/>
</dbReference>
<keyword evidence="4" id="KW-0067">ATP-binding</keyword>
<dbReference type="GO" id="GO:0016301">
    <property type="term" value="F:kinase activity"/>
    <property type="evidence" value="ECO:0007669"/>
    <property type="project" value="UniProtKB-KW"/>
</dbReference>
<keyword evidence="1" id="KW-0808">Transferase</keyword>
<dbReference type="Pfam" id="PF04265">
    <property type="entry name" value="TPK_B1_binding"/>
    <property type="match status" value="1"/>
</dbReference>
<proteinExistence type="predicted"/>
<organism evidence="7 8">
    <name type="scientific">Candidatus Lambdaproteobacteria bacterium RIFOXYD2_FULL_50_16</name>
    <dbReference type="NCBI Taxonomy" id="1817772"/>
    <lineage>
        <taxon>Bacteria</taxon>
        <taxon>Pseudomonadati</taxon>
        <taxon>Pseudomonadota</taxon>
        <taxon>Candidatus Lambdaproteobacteria</taxon>
    </lineage>
</organism>
<keyword evidence="3 7" id="KW-0418">Kinase</keyword>
<dbReference type="SUPFAM" id="SSF63862">
    <property type="entry name" value="Thiamin pyrophosphokinase, substrate-binding domain"/>
    <property type="match status" value="1"/>
</dbReference>
<evidence type="ECO:0000256" key="5">
    <source>
        <dbReference type="NCBIfam" id="TIGR01378"/>
    </source>
</evidence>
<dbReference type="GO" id="GO:0009229">
    <property type="term" value="P:thiamine diphosphate biosynthetic process"/>
    <property type="evidence" value="ECO:0007669"/>
    <property type="project" value="InterPro"/>
</dbReference>